<organism evidence="3 4">
    <name type="scientific">Lachnoclostridium phytofermentans</name>
    <dbReference type="NCBI Taxonomy" id="66219"/>
    <lineage>
        <taxon>Bacteria</taxon>
        <taxon>Bacillati</taxon>
        <taxon>Bacillota</taxon>
        <taxon>Clostridia</taxon>
        <taxon>Lachnospirales</taxon>
        <taxon>Lachnospiraceae</taxon>
    </lineage>
</organism>
<gene>
    <name evidence="3" type="ORF">DHW61_14920</name>
</gene>
<dbReference type="InterPro" id="IPR050270">
    <property type="entry name" value="DegV_domain_contain"/>
</dbReference>
<evidence type="ECO:0000256" key="1">
    <source>
        <dbReference type="ARBA" id="ARBA00003238"/>
    </source>
</evidence>
<accession>A0A3D2XAP7</accession>
<dbReference type="PANTHER" id="PTHR33434:SF3">
    <property type="entry name" value="DEGV DOMAIN-CONTAINING PROTEIN YITS"/>
    <property type="match status" value="1"/>
</dbReference>
<dbReference type="Pfam" id="PF02645">
    <property type="entry name" value="DegV"/>
    <property type="match status" value="1"/>
</dbReference>
<name>A0A3D2XAP7_9FIRM</name>
<dbReference type="NCBIfam" id="TIGR00762">
    <property type="entry name" value="DegV"/>
    <property type="match status" value="1"/>
</dbReference>
<evidence type="ECO:0000256" key="2">
    <source>
        <dbReference type="ARBA" id="ARBA00023121"/>
    </source>
</evidence>
<comment type="function">
    <text evidence="1">May bind long-chain fatty acids, such as palmitate, and may play a role in lipid transport or fatty acid metabolism.</text>
</comment>
<dbReference type="PANTHER" id="PTHR33434">
    <property type="entry name" value="DEGV DOMAIN-CONTAINING PROTEIN DR_1986-RELATED"/>
    <property type="match status" value="1"/>
</dbReference>
<dbReference type="Gene3D" id="3.40.50.10440">
    <property type="entry name" value="Dihydroxyacetone kinase, domain 1"/>
    <property type="match status" value="1"/>
</dbReference>
<dbReference type="Gene3D" id="2.20.28.50">
    <property type="entry name" value="degv family protein"/>
    <property type="match status" value="1"/>
</dbReference>
<dbReference type="SUPFAM" id="SSF82549">
    <property type="entry name" value="DAK1/DegV-like"/>
    <property type="match status" value="1"/>
</dbReference>
<comment type="caution">
    <text evidence="3">The sequence shown here is derived from an EMBL/GenBank/DDBJ whole genome shotgun (WGS) entry which is preliminary data.</text>
</comment>
<evidence type="ECO:0000313" key="3">
    <source>
        <dbReference type="EMBL" id="HCL03673.1"/>
    </source>
</evidence>
<evidence type="ECO:0000313" key="4">
    <source>
        <dbReference type="Proteomes" id="UP000262969"/>
    </source>
</evidence>
<keyword evidence="2" id="KW-0446">Lipid-binding</keyword>
<dbReference type="PROSITE" id="PS51482">
    <property type="entry name" value="DEGV"/>
    <property type="match status" value="1"/>
</dbReference>
<sequence length="289" mass="31733">MKEFVITTDSNSDLLPSYIKEKKIGIISHYYDLEGITYGEDNLLSAKEFYDKMRAGIMPTTMASNPAVIRETFQNYVNEGYDVLHISFSSALSGGCNNVMVGAQEICEENEGAKIIVIDSLNVSLGQGMVIMKAVAMREQGKSIDEVAAWIEEHKLEFCVQFTVDDLYHLHRGGRVSKATAIVGSMINIKPILVVNNEGQLVSNGTTRGRKKSLATLVDNMLSTMGKYQNEQNVICVVHGDVEEDANFLVNLIKEKLHIDNIVVNTVSPSIGAHSGPGAIGICYMGEHR</sequence>
<dbReference type="EMBL" id="DPVV01000494">
    <property type="protein sequence ID" value="HCL03673.1"/>
    <property type="molecule type" value="Genomic_DNA"/>
</dbReference>
<dbReference type="GO" id="GO:0008289">
    <property type="term" value="F:lipid binding"/>
    <property type="evidence" value="ECO:0007669"/>
    <property type="project" value="UniProtKB-KW"/>
</dbReference>
<dbReference type="Gene3D" id="3.30.1180.10">
    <property type="match status" value="1"/>
</dbReference>
<dbReference type="InterPro" id="IPR043168">
    <property type="entry name" value="DegV_C"/>
</dbReference>
<reference evidence="3 4" key="1">
    <citation type="journal article" date="2018" name="Nat. Biotechnol.">
        <title>A standardized bacterial taxonomy based on genome phylogeny substantially revises the tree of life.</title>
        <authorList>
            <person name="Parks D.H."/>
            <person name="Chuvochina M."/>
            <person name="Waite D.W."/>
            <person name="Rinke C."/>
            <person name="Skarshewski A."/>
            <person name="Chaumeil P.A."/>
            <person name="Hugenholtz P."/>
        </authorList>
    </citation>
    <scope>NUCLEOTIDE SEQUENCE [LARGE SCALE GENOMIC DNA]</scope>
    <source>
        <strain evidence="3">UBA11728</strain>
    </source>
</reference>
<protein>
    <submittedName>
        <fullName evidence="3">Fatty acid-binding protein DegV</fullName>
    </submittedName>
</protein>
<dbReference type="InterPro" id="IPR003797">
    <property type="entry name" value="DegV"/>
</dbReference>
<proteinExistence type="predicted"/>
<dbReference type="AlphaFoldDB" id="A0A3D2XAP7"/>
<dbReference type="Proteomes" id="UP000262969">
    <property type="component" value="Unassembled WGS sequence"/>
</dbReference>